<evidence type="ECO:0000313" key="1">
    <source>
        <dbReference type="EMBL" id="KAH8001618.1"/>
    </source>
</evidence>
<comment type="caution">
    <text evidence="1">The sequence shown here is derived from an EMBL/GenBank/DDBJ whole genome shotgun (WGS) entry which is preliminary data.</text>
</comment>
<reference evidence="1" key="1">
    <citation type="submission" date="2021-08" db="EMBL/GenBank/DDBJ databases">
        <title>The first chromosome-level gecko genome reveals the dynamic sex chromosomes of Neotropical dwarf geckos (Sphaerodactylidae: Sphaerodactylus).</title>
        <authorList>
            <person name="Pinto B.J."/>
            <person name="Keating S.E."/>
            <person name="Gamble T."/>
        </authorList>
    </citation>
    <scope>NUCLEOTIDE SEQUENCE</scope>
    <source>
        <strain evidence="1">TG3544</strain>
    </source>
</reference>
<dbReference type="Proteomes" id="UP000827872">
    <property type="component" value="Linkage Group LG08"/>
</dbReference>
<gene>
    <name evidence="1" type="ORF">K3G42_012366</name>
</gene>
<sequence length="120" mass="13124">MFTMDGASDEKPADLNVKGMGDNGEPGVARQLDEDGKPQTPTEGKEGTVMSPLLLRLSAVGLLGEVATHLQTLGPPWFSDLTQKRAEFSKGIEVRPFQEINISKFKAFPLNPKKCGYYLQ</sequence>
<organism evidence="1 2">
    <name type="scientific">Sphaerodactylus townsendi</name>
    <dbReference type="NCBI Taxonomy" id="933632"/>
    <lineage>
        <taxon>Eukaryota</taxon>
        <taxon>Metazoa</taxon>
        <taxon>Chordata</taxon>
        <taxon>Craniata</taxon>
        <taxon>Vertebrata</taxon>
        <taxon>Euteleostomi</taxon>
        <taxon>Lepidosauria</taxon>
        <taxon>Squamata</taxon>
        <taxon>Bifurcata</taxon>
        <taxon>Gekkota</taxon>
        <taxon>Sphaerodactylidae</taxon>
        <taxon>Sphaerodactylus</taxon>
    </lineage>
</organism>
<protein>
    <submittedName>
        <fullName evidence="1">Uncharacterized protein</fullName>
    </submittedName>
</protein>
<dbReference type="EMBL" id="CM037621">
    <property type="protein sequence ID" value="KAH8001618.1"/>
    <property type="molecule type" value="Genomic_DNA"/>
</dbReference>
<keyword evidence="2" id="KW-1185">Reference proteome</keyword>
<name>A0ACB8F8P8_9SAUR</name>
<proteinExistence type="predicted"/>
<accession>A0ACB8F8P8</accession>
<evidence type="ECO:0000313" key="2">
    <source>
        <dbReference type="Proteomes" id="UP000827872"/>
    </source>
</evidence>